<keyword evidence="1" id="KW-0472">Membrane</keyword>
<name>A0A0R3TDW0_RODNA</name>
<keyword evidence="3" id="KW-1185">Reference proteome</keyword>
<protein>
    <submittedName>
        <fullName evidence="2 4">Uncharacterized protein</fullName>
    </submittedName>
</protein>
<dbReference type="WBParaSite" id="HNAJ_0000524901-mRNA-1">
    <property type="protein sequence ID" value="HNAJ_0000524901-mRNA-1"/>
    <property type="gene ID" value="HNAJ_0000524901"/>
</dbReference>
<evidence type="ECO:0000313" key="3">
    <source>
        <dbReference type="Proteomes" id="UP000278807"/>
    </source>
</evidence>
<dbReference type="AlphaFoldDB" id="A0A0R3TDW0"/>
<reference evidence="4" key="1">
    <citation type="submission" date="2017-02" db="UniProtKB">
        <authorList>
            <consortium name="WormBaseParasite"/>
        </authorList>
    </citation>
    <scope>IDENTIFICATION</scope>
</reference>
<reference evidence="2 3" key="2">
    <citation type="submission" date="2018-11" db="EMBL/GenBank/DDBJ databases">
        <authorList>
            <consortium name="Pathogen Informatics"/>
        </authorList>
    </citation>
    <scope>NUCLEOTIDE SEQUENCE [LARGE SCALE GENOMIC DNA]</scope>
</reference>
<organism evidence="4">
    <name type="scientific">Rodentolepis nana</name>
    <name type="common">Dwarf tapeworm</name>
    <name type="synonym">Hymenolepis nana</name>
    <dbReference type="NCBI Taxonomy" id="102285"/>
    <lineage>
        <taxon>Eukaryota</taxon>
        <taxon>Metazoa</taxon>
        <taxon>Spiralia</taxon>
        <taxon>Lophotrochozoa</taxon>
        <taxon>Platyhelminthes</taxon>
        <taxon>Cestoda</taxon>
        <taxon>Eucestoda</taxon>
        <taxon>Cyclophyllidea</taxon>
        <taxon>Hymenolepididae</taxon>
        <taxon>Rodentolepis</taxon>
    </lineage>
</organism>
<evidence type="ECO:0000313" key="2">
    <source>
        <dbReference type="EMBL" id="VDO01107.1"/>
    </source>
</evidence>
<sequence>MYPLPLTSEFEDQESMRDAIATRMNHYDTAHYLPSFLPFLKVQLLSMFLRLTHQKKRRNRVIKLQGHLRWML</sequence>
<gene>
    <name evidence="2" type="ORF">HNAJ_LOCUS5247</name>
</gene>
<accession>A0A0R3TDW0</accession>
<dbReference type="EMBL" id="UZAE01004295">
    <property type="protein sequence ID" value="VDO01107.1"/>
    <property type="molecule type" value="Genomic_DNA"/>
</dbReference>
<feature type="transmembrane region" description="Helical" evidence="1">
    <location>
        <begin position="32"/>
        <end position="51"/>
    </location>
</feature>
<keyword evidence="1" id="KW-0812">Transmembrane</keyword>
<dbReference type="Proteomes" id="UP000278807">
    <property type="component" value="Unassembled WGS sequence"/>
</dbReference>
<evidence type="ECO:0000256" key="1">
    <source>
        <dbReference type="SAM" id="Phobius"/>
    </source>
</evidence>
<proteinExistence type="predicted"/>
<evidence type="ECO:0000313" key="4">
    <source>
        <dbReference type="WBParaSite" id="HNAJ_0000524901-mRNA-1"/>
    </source>
</evidence>
<keyword evidence="1" id="KW-1133">Transmembrane helix</keyword>